<name>A0ABR2HDC5_9EUKA</name>
<proteinExistence type="predicted"/>
<organism evidence="1 2">
    <name type="scientific">Tritrichomonas musculus</name>
    <dbReference type="NCBI Taxonomy" id="1915356"/>
    <lineage>
        <taxon>Eukaryota</taxon>
        <taxon>Metamonada</taxon>
        <taxon>Parabasalia</taxon>
        <taxon>Tritrichomonadida</taxon>
        <taxon>Tritrichomonadidae</taxon>
        <taxon>Tritrichomonas</taxon>
    </lineage>
</organism>
<evidence type="ECO:0000313" key="1">
    <source>
        <dbReference type="EMBL" id="KAK8843648.1"/>
    </source>
</evidence>
<keyword evidence="2" id="KW-1185">Reference proteome</keyword>
<dbReference type="EMBL" id="JAPFFF010000034">
    <property type="protein sequence ID" value="KAK8843648.1"/>
    <property type="molecule type" value="Genomic_DNA"/>
</dbReference>
<dbReference type="SUPFAM" id="SSF50978">
    <property type="entry name" value="WD40 repeat-like"/>
    <property type="match status" value="1"/>
</dbReference>
<comment type="caution">
    <text evidence="1">The sequence shown here is derived from an EMBL/GenBank/DDBJ whole genome shotgun (WGS) entry which is preliminary data.</text>
</comment>
<accession>A0ABR2HDC5</accession>
<protein>
    <recommendedName>
        <fullName evidence="3">Cleavage/polyadenylation specificity factor A subunit C-terminal domain-containing protein</fullName>
    </recommendedName>
</protein>
<evidence type="ECO:0008006" key="3">
    <source>
        <dbReference type="Google" id="ProtNLM"/>
    </source>
</evidence>
<evidence type="ECO:0000313" key="2">
    <source>
        <dbReference type="Proteomes" id="UP001470230"/>
    </source>
</evidence>
<reference evidence="1 2" key="1">
    <citation type="submission" date="2024-04" db="EMBL/GenBank/DDBJ databases">
        <title>Tritrichomonas musculus Genome.</title>
        <authorList>
            <person name="Alves-Ferreira E."/>
            <person name="Grigg M."/>
            <person name="Lorenzi H."/>
            <person name="Galac M."/>
        </authorList>
    </citation>
    <scope>NUCLEOTIDE SEQUENCE [LARGE SCALE GENOMIC DNA]</scope>
    <source>
        <strain evidence="1 2">EAF2021</strain>
    </source>
</reference>
<gene>
    <name evidence="1" type="ORF">M9Y10_024711</name>
</gene>
<dbReference type="Proteomes" id="UP001470230">
    <property type="component" value="Unassembled WGS sequence"/>
</dbReference>
<sequence length="383" mass="43492">MISKSSMHLLDPNEGLTDYCITELDNYHASDSLIGNSNTIALSFNFGSIIKHIEWISSLRMVAWYKKAFYLIDLKTRTISEPFNSKFDAKSNSITQIFFSKSRTMMCVILNHKNAYILDIESKIIRVIESVYFNKIITKDNICLCGCFSPDENHIVFSAQNMLFIGKITCIKSMNLMKVSFNFEFISSLITWKDHGILIGTEKGTVFIIPKKKVGIIYESPEIRLKEITIIYDQARSGNDKPASIKHVRTCANRSYAIIDSTGKGVIITGDIQQTIADDIVAFRSFSKETFLVRLLKYNMLIAMNAIGEFVPPPPPCFFAAIKSNYSFKPKKVNLIELSDENDSLHSIIQQLFRINVENPSFSIRNSIQLLNQVVSSHVESKR</sequence>
<dbReference type="InterPro" id="IPR036322">
    <property type="entry name" value="WD40_repeat_dom_sf"/>
</dbReference>